<proteinExistence type="predicted"/>
<reference evidence="1 2" key="1">
    <citation type="submission" date="2017-09" db="EMBL/GenBank/DDBJ databases">
        <title>Depth-based differentiation of microbial function through sediment-hosted aquifers and enrichment of novel symbionts in the deep terrestrial subsurface.</title>
        <authorList>
            <person name="Probst A.J."/>
            <person name="Ladd B."/>
            <person name="Jarett J.K."/>
            <person name="Geller-Mcgrath D.E."/>
            <person name="Sieber C.M."/>
            <person name="Emerson J.B."/>
            <person name="Anantharaman K."/>
            <person name="Thomas B.C."/>
            <person name="Malmstrom R."/>
            <person name="Stieglmeier M."/>
            <person name="Klingl A."/>
            <person name="Woyke T."/>
            <person name="Ryan C.M."/>
            <person name="Banfield J.F."/>
        </authorList>
    </citation>
    <scope>NUCLEOTIDE SEQUENCE [LARGE SCALE GENOMIC DNA]</scope>
    <source>
        <strain evidence="1">CG17_big_fil_post_rev_8_21_14_2_50_48_46</strain>
    </source>
</reference>
<dbReference type="Proteomes" id="UP000231019">
    <property type="component" value="Unassembled WGS sequence"/>
</dbReference>
<name>A0A2M7G3I3_9BACT</name>
<dbReference type="AlphaFoldDB" id="A0A2M7G3I3"/>
<accession>A0A2M7G3I3</accession>
<comment type="caution">
    <text evidence="1">The sequence shown here is derived from an EMBL/GenBank/DDBJ whole genome shotgun (WGS) entry which is preliminary data.</text>
</comment>
<evidence type="ECO:0000313" key="1">
    <source>
        <dbReference type="EMBL" id="PIW16438.1"/>
    </source>
</evidence>
<protein>
    <submittedName>
        <fullName evidence="1">Uncharacterized protein</fullName>
    </submittedName>
</protein>
<dbReference type="EMBL" id="PFFQ01000037">
    <property type="protein sequence ID" value="PIW16438.1"/>
    <property type="molecule type" value="Genomic_DNA"/>
</dbReference>
<organism evidence="1 2">
    <name type="scientific">bacterium (Candidatus Blackallbacteria) CG17_big_fil_post_rev_8_21_14_2_50_48_46</name>
    <dbReference type="NCBI Taxonomy" id="2014261"/>
    <lineage>
        <taxon>Bacteria</taxon>
        <taxon>Candidatus Blackallbacteria</taxon>
    </lineage>
</organism>
<sequence length="68" mass="7517">MSLSPEQGAKFTQSAEKIQSDLKTLLNEYRETLGEDAPDALVFAENDLYDALDCLSDFIDAFQAPTKS</sequence>
<evidence type="ECO:0000313" key="2">
    <source>
        <dbReference type="Proteomes" id="UP000231019"/>
    </source>
</evidence>
<gene>
    <name evidence="1" type="ORF">COW36_11755</name>
</gene>